<evidence type="ECO:0000313" key="3">
    <source>
        <dbReference type="EMBL" id="MET3693934.1"/>
    </source>
</evidence>
<dbReference type="Proteomes" id="UP001549145">
    <property type="component" value="Unassembled WGS sequence"/>
</dbReference>
<dbReference type="InterPro" id="IPR033469">
    <property type="entry name" value="CYTH-like_dom_sf"/>
</dbReference>
<dbReference type="EMBL" id="JBEPMM010000010">
    <property type="protein sequence ID" value="MET3693934.1"/>
    <property type="molecule type" value="Genomic_DNA"/>
</dbReference>
<dbReference type="PANTHER" id="PTHR40114">
    <property type="entry name" value="SLR0698 PROTEIN"/>
    <property type="match status" value="1"/>
</dbReference>
<keyword evidence="4" id="KW-1185">Reference proteome</keyword>
<evidence type="ECO:0000256" key="1">
    <source>
        <dbReference type="SAM" id="MobiDB-lite"/>
    </source>
</evidence>
<dbReference type="PIRSF" id="PIRSF016487">
    <property type="entry name" value="CYTH_UCP016487"/>
    <property type="match status" value="1"/>
</dbReference>
<feature type="region of interest" description="Disordered" evidence="1">
    <location>
        <begin position="163"/>
        <end position="188"/>
    </location>
</feature>
<dbReference type="PANTHER" id="PTHR40114:SF1">
    <property type="entry name" value="SLR0698 PROTEIN"/>
    <property type="match status" value="1"/>
</dbReference>
<evidence type="ECO:0000259" key="2">
    <source>
        <dbReference type="PROSITE" id="PS51707"/>
    </source>
</evidence>
<name>A0ABV2L7W3_9HYPH</name>
<sequence length="188" mass="21391">MAIEIERKFLAHRAVLEHCRAGVDIVQGYLFTDAENTVRVRRLGERYFLAWKGRRQGPSRREVEREIEPGTGAAMLAMIPARSRVEKTRHRIAAHGHVWEVDLFGGALSGLILAEVELGHADEPVVLPDWVGREVTADERYRNSRLAAYALRSPPIADRRRALHPHAQRAPDSPMSASVRPRRAWRLR</sequence>
<organism evidence="3 4">
    <name type="scientific">Methylobacterium goesingense</name>
    <dbReference type="NCBI Taxonomy" id="243690"/>
    <lineage>
        <taxon>Bacteria</taxon>
        <taxon>Pseudomonadati</taxon>
        <taxon>Pseudomonadota</taxon>
        <taxon>Alphaproteobacteria</taxon>
        <taxon>Hyphomicrobiales</taxon>
        <taxon>Methylobacteriaceae</taxon>
        <taxon>Methylobacterium</taxon>
    </lineage>
</organism>
<dbReference type="PROSITE" id="PS51707">
    <property type="entry name" value="CYTH"/>
    <property type="match status" value="1"/>
</dbReference>
<dbReference type="InterPro" id="IPR023577">
    <property type="entry name" value="CYTH_domain"/>
</dbReference>
<accession>A0ABV2L7W3</accession>
<proteinExistence type="predicted"/>
<reference evidence="3 4" key="1">
    <citation type="submission" date="2024-06" db="EMBL/GenBank/DDBJ databases">
        <title>Genomic Encyclopedia of Type Strains, Phase IV (KMG-IV): sequencing the most valuable type-strain genomes for metagenomic binning, comparative biology and taxonomic classification.</title>
        <authorList>
            <person name="Goeker M."/>
        </authorList>
    </citation>
    <scope>NUCLEOTIDE SEQUENCE [LARGE SCALE GENOMIC DNA]</scope>
    <source>
        <strain evidence="3 4">DSM 21331</strain>
    </source>
</reference>
<feature type="domain" description="CYTH" evidence="2">
    <location>
        <begin position="2"/>
        <end position="148"/>
    </location>
</feature>
<evidence type="ECO:0000313" key="4">
    <source>
        <dbReference type="Proteomes" id="UP001549145"/>
    </source>
</evidence>
<protein>
    <submittedName>
        <fullName evidence="3">CYTH domain-containing protein</fullName>
    </submittedName>
</protein>
<gene>
    <name evidence="3" type="ORF">ABID43_003488</name>
</gene>
<dbReference type="SUPFAM" id="SSF55154">
    <property type="entry name" value="CYTH-like phosphatases"/>
    <property type="match status" value="1"/>
</dbReference>
<dbReference type="Gene3D" id="2.40.320.10">
    <property type="entry name" value="Hypothetical Protein Pfu-838710-001"/>
    <property type="match status" value="1"/>
</dbReference>
<comment type="caution">
    <text evidence="3">The sequence shown here is derived from an EMBL/GenBank/DDBJ whole genome shotgun (WGS) entry which is preliminary data.</text>
</comment>
<dbReference type="RefSeq" id="WP_238282130.1">
    <property type="nucleotide sequence ID" value="NZ_BPQL01000155.1"/>
</dbReference>
<dbReference type="Pfam" id="PF01928">
    <property type="entry name" value="CYTH"/>
    <property type="match status" value="1"/>
</dbReference>
<dbReference type="InterPro" id="IPR012042">
    <property type="entry name" value="NeuTTM/CthTTM-like"/>
</dbReference>
<dbReference type="CDD" id="cd07891">
    <property type="entry name" value="CYTH-like_CthTTM-like_1"/>
    <property type="match status" value="1"/>
</dbReference>
<dbReference type="SMART" id="SM01118">
    <property type="entry name" value="CYTH"/>
    <property type="match status" value="1"/>
</dbReference>